<feature type="compositionally biased region" description="Pro residues" evidence="1">
    <location>
        <begin position="469"/>
        <end position="495"/>
    </location>
</feature>
<protein>
    <submittedName>
        <fullName evidence="2">Uncharacterized protein</fullName>
    </submittedName>
</protein>
<gene>
    <name evidence="2" type="ORF">JR316_001987</name>
</gene>
<sequence>MALPEMDKQLRILVESAIEEAQFDHAIAIFDTCRSPHHRPSPILLLHTLYISLHHNARPSRIDDPTQPVHDPAELLRQSPRKMMRHHKSDIVLHPSAVRAAHRLLRAFVRTNPAAAFAPALPFYPESKVPQLASFEYIDSPIHPQAIALKNARSVWDVLRSDWIVKTYRASLAAEQKAMAKQRRSSTIARESSFAGSFTDWTVEDDSLVVGDNAWHTLEWFVDLFEADAEQSPEREYRHSSLLLRQLPPPTIGSHKRWDASEPLKIIFFAFKQSDLRRQRTGLRLFNLLLELTQSGHLDLIPFASTVLSQISLAASASPSHTHRSILTDLLTRLSSTSPAAISFKLVLCKKILALLEPEPEYDTRMLPIDAPPPMSGGSATTTSADVTATPGRGSVNSMTFPPGSPVATRPRIRPRPKPAARIAAAAVAAAENGLTTPEKKKENDKVVPNGTGAMGPPPVVAPQTPKRAAPPAPATPVLAPTPAPASAPAAPTPAPPLPQMRIQLPPLMEIAHLIQLNPPAPKPAAAVPSTPRRTTENPVDRQTRRTSGRLAAGPTTPTRGSRANGRTTTPTSKTTARVNVKAKTMAKGKARAKAQVKAKGKGKAKATHEEEEEDTEREDEDSVPRGSAEPHVAAHTPWTTPRALLLRIRFELVRAWIGARAVRECDVRALAGAGGMGADVNGNGEDGVGKREEKEREDADVKRIIDEVFGPPKVSVKQGEAMDVEDGTSNSKVNLDPDPDAELDEQDRRDKTFYWEVLGMLLRAAAGSGR</sequence>
<feature type="compositionally biased region" description="Low complexity" evidence="1">
    <location>
        <begin position="420"/>
        <end position="431"/>
    </location>
</feature>
<organism evidence="2">
    <name type="scientific">Psilocybe cubensis</name>
    <name type="common">Psychedelic mushroom</name>
    <name type="synonym">Stropharia cubensis</name>
    <dbReference type="NCBI Taxonomy" id="181762"/>
    <lineage>
        <taxon>Eukaryota</taxon>
        <taxon>Fungi</taxon>
        <taxon>Dikarya</taxon>
        <taxon>Basidiomycota</taxon>
        <taxon>Agaricomycotina</taxon>
        <taxon>Agaricomycetes</taxon>
        <taxon>Agaricomycetidae</taxon>
        <taxon>Agaricales</taxon>
        <taxon>Agaricineae</taxon>
        <taxon>Strophariaceae</taxon>
        <taxon>Psilocybe</taxon>
    </lineage>
</organism>
<evidence type="ECO:0000313" key="2">
    <source>
        <dbReference type="EMBL" id="KAG5172486.1"/>
    </source>
</evidence>
<evidence type="ECO:0000256" key="1">
    <source>
        <dbReference type="SAM" id="MobiDB-lite"/>
    </source>
</evidence>
<feature type="compositionally biased region" description="Basic residues" evidence="1">
    <location>
        <begin position="585"/>
        <end position="606"/>
    </location>
</feature>
<dbReference type="EMBL" id="JAFIQS010000002">
    <property type="protein sequence ID" value="KAG5172486.1"/>
    <property type="molecule type" value="Genomic_DNA"/>
</dbReference>
<feature type="compositionally biased region" description="Polar residues" evidence="1">
    <location>
        <begin position="556"/>
        <end position="567"/>
    </location>
</feature>
<feature type="region of interest" description="Disordered" evidence="1">
    <location>
        <begin position="714"/>
        <end position="749"/>
    </location>
</feature>
<comment type="caution">
    <text evidence="2">The sequence shown here is derived from an EMBL/GenBank/DDBJ whole genome shotgun (WGS) entry which is preliminary data.</text>
</comment>
<feature type="region of interest" description="Disordered" evidence="1">
    <location>
        <begin position="519"/>
        <end position="635"/>
    </location>
</feature>
<name>A0A8H7Y6Z3_PSICU</name>
<feature type="compositionally biased region" description="Acidic residues" evidence="1">
    <location>
        <begin position="610"/>
        <end position="622"/>
    </location>
</feature>
<proteinExistence type="predicted"/>
<dbReference type="OrthoDB" id="2337158at2759"/>
<feature type="region of interest" description="Disordered" evidence="1">
    <location>
        <begin position="371"/>
        <end position="495"/>
    </location>
</feature>
<accession>A0A8H7Y6Z3</accession>
<reference evidence="2" key="1">
    <citation type="submission" date="2021-02" db="EMBL/GenBank/DDBJ databases">
        <title>Psilocybe cubensis genome.</title>
        <authorList>
            <person name="Mckernan K.J."/>
            <person name="Crawford S."/>
            <person name="Trippe A."/>
            <person name="Kane L.T."/>
            <person name="Mclaughlin S."/>
        </authorList>
    </citation>
    <scope>NUCLEOTIDE SEQUENCE [LARGE SCALE GENOMIC DNA]</scope>
    <source>
        <strain evidence="2">MGC-MH-2018</strain>
    </source>
</reference>
<feature type="compositionally biased region" description="Low complexity" evidence="1">
    <location>
        <begin position="376"/>
        <end position="392"/>
    </location>
</feature>
<dbReference type="AlphaFoldDB" id="A0A8H7Y6Z3"/>
<feature type="compositionally biased region" description="Basic and acidic residues" evidence="1">
    <location>
        <begin position="534"/>
        <end position="544"/>
    </location>
</feature>